<sequence>MQSLQTGDRPIPRAPRSASKARRIQSQNRRRQWLDDHPEYFDSRDHEFADPVLYDKLIRRHQSAAERESDGKTLGYARILESDIVRSEAKLADLSASMATSRLSVSASSDTGGFVSLWALDQRADEEPAAREEACEMWREYLRDRFISGGDEEFDYEAVDGDEGLDQQAARDAEEKWFDDDEPRFVESESESESESEGTEEEKRARRRQRAMRGETGIQDF</sequence>
<comment type="caution">
    <text evidence="3">The sequence shown here is derived from an EMBL/GenBank/DDBJ whole genome shotgun (WGS) entry which is preliminary data.</text>
</comment>
<dbReference type="AlphaFoldDB" id="A0A0F4ZDC4"/>
<feature type="compositionally biased region" description="Basic residues" evidence="1">
    <location>
        <begin position="19"/>
        <end position="31"/>
    </location>
</feature>
<feature type="region of interest" description="Disordered" evidence="1">
    <location>
        <begin position="1"/>
        <end position="43"/>
    </location>
</feature>
<dbReference type="PANTHER" id="PTHR31840:SF1">
    <property type="entry name" value="COILED-COIL DOMAIN-CONTAINING PROTEIN 97"/>
    <property type="match status" value="1"/>
</dbReference>
<name>A0A0F4ZDC4_9PEZI</name>
<dbReference type="Pfam" id="PF09747">
    <property type="entry name" value="CCD97-like_C"/>
    <property type="match status" value="2"/>
</dbReference>
<evidence type="ECO:0000256" key="1">
    <source>
        <dbReference type="SAM" id="MobiDB-lite"/>
    </source>
</evidence>
<gene>
    <name evidence="3" type="ORF">TD95_002891</name>
</gene>
<evidence type="ECO:0000313" key="3">
    <source>
        <dbReference type="EMBL" id="KKA28517.1"/>
    </source>
</evidence>
<feature type="compositionally biased region" description="Basic and acidic residues" evidence="1">
    <location>
        <begin position="32"/>
        <end position="43"/>
    </location>
</feature>
<proteinExistence type="predicted"/>
<accession>A0A0F4ZDC4</accession>
<feature type="region of interest" description="Disordered" evidence="1">
    <location>
        <begin position="153"/>
        <end position="221"/>
    </location>
</feature>
<dbReference type="Proteomes" id="UP000033483">
    <property type="component" value="Unassembled WGS sequence"/>
</dbReference>
<feature type="domain" description="CCD97-like C-terminal" evidence="2">
    <location>
        <begin position="28"/>
        <end position="92"/>
    </location>
</feature>
<dbReference type="InterPro" id="IPR040233">
    <property type="entry name" value="CCD97-like_C"/>
</dbReference>
<feature type="compositionally biased region" description="Acidic residues" evidence="1">
    <location>
        <begin position="177"/>
        <end position="200"/>
    </location>
</feature>
<dbReference type="OrthoDB" id="333176at2759"/>
<organism evidence="3 4">
    <name type="scientific">Thielaviopsis punctulata</name>
    <dbReference type="NCBI Taxonomy" id="72032"/>
    <lineage>
        <taxon>Eukaryota</taxon>
        <taxon>Fungi</taxon>
        <taxon>Dikarya</taxon>
        <taxon>Ascomycota</taxon>
        <taxon>Pezizomycotina</taxon>
        <taxon>Sordariomycetes</taxon>
        <taxon>Hypocreomycetidae</taxon>
        <taxon>Microascales</taxon>
        <taxon>Ceratocystidaceae</taxon>
        <taxon>Thielaviopsis</taxon>
    </lineage>
</organism>
<protein>
    <recommendedName>
        <fullName evidence="2">CCD97-like C-terminal domain-containing protein</fullName>
    </recommendedName>
</protein>
<reference evidence="3 4" key="1">
    <citation type="submission" date="2015-03" db="EMBL/GenBank/DDBJ databases">
        <authorList>
            <person name="Radwan O."/>
            <person name="Al-Naeli F.A."/>
            <person name="Rendon G.A."/>
            <person name="Fields C."/>
        </authorList>
    </citation>
    <scope>NUCLEOTIDE SEQUENCE [LARGE SCALE GENOMIC DNA]</scope>
    <source>
        <strain evidence="3">CR-DP1</strain>
    </source>
</reference>
<evidence type="ECO:0000313" key="4">
    <source>
        <dbReference type="Proteomes" id="UP000033483"/>
    </source>
</evidence>
<feature type="domain" description="CCD97-like C-terminal" evidence="2">
    <location>
        <begin position="125"/>
        <end position="181"/>
    </location>
</feature>
<feature type="compositionally biased region" description="Acidic residues" evidence="1">
    <location>
        <begin position="153"/>
        <end position="165"/>
    </location>
</feature>
<keyword evidence="4" id="KW-1185">Reference proteome</keyword>
<dbReference type="EMBL" id="LAEV01001291">
    <property type="protein sequence ID" value="KKA28517.1"/>
    <property type="molecule type" value="Genomic_DNA"/>
</dbReference>
<dbReference type="InterPro" id="IPR018613">
    <property type="entry name" value="Ccdc97-like"/>
</dbReference>
<evidence type="ECO:0000259" key="2">
    <source>
        <dbReference type="Pfam" id="PF09747"/>
    </source>
</evidence>
<dbReference type="PANTHER" id="PTHR31840">
    <property type="entry name" value="COILED-COIL DOMAIN-CONTAINING PROTEIN 97"/>
    <property type="match status" value="1"/>
</dbReference>